<dbReference type="Gene3D" id="3.40.50.20">
    <property type="match status" value="1"/>
</dbReference>
<dbReference type="PANTHER" id="PTHR43472">
    <property type="entry name" value="PHOSPHORIBOSYLAMINE--GLYCINE LIGASE"/>
    <property type="match status" value="1"/>
</dbReference>
<dbReference type="PROSITE" id="PS00184">
    <property type="entry name" value="GARS"/>
    <property type="match status" value="1"/>
</dbReference>
<dbReference type="PANTHER" id="PTHR43472:SF1">
    <property type="entry name" value="PHOSPHORIBOSYLAMINE--GLYCINE LIGASE, CHLOROPLASTIC"/>
    <property type="match status" value="1"/>
</dbReference>
<dbReference type="PROSITE" id="PS50975">
    <property type="entry name" value="ATP_GRASP"/>
    <property type="match status" value="1"/>
</dbReference>
<dbReference type="GO" id="GO:0009113">
    <property type="term" value="P:purine nucleobase biosynthetic process"/>
    <property type="evidence" value="ECO:0007669"/>
    <property type="project" value="InterPro"/>
</dbReference>
<feature type="domain" description="ATP-grasp" evidence="19">
    <location>
        <begin position="107"/>
        <end position="313"/>
    </location>
</feature>
<evidence type="ECO:0000256" key="2">
    <source>
        <dbReference type="ARBA" id="ARBA00001946"/>
    </source>
</evidence>
<dbReference type="InterPro" id="IPR016185">
    <property type="entry name" value="PreATP-grasp_dom_sf"/>
</dbReference>
<evidence type="ECO:0000256" key="12">
    <source>
        <dbReference type="ARBA" id="ARBA00023211"/>
    </source>
</evidence>
<keyword evidence="8 18" id="KW-0547">Nucleotide-binding</keyword>
<evidence type="ECO:0000256" key="16">
    <source>
        <dbReference type="ARBA" id="ARBA00079592"/>
    </source>
</evidence>
<comment type="pathway">
    <text evidence="3 17">Purine metabolism; IMP biosynthesis via de novo pathway; N(1)-(5-phospho-D-ribosyl)glycinamide from 5-phospho-alpha-D-ribose 1-diphosphate: step 2/2.</text>
</comment>
<dbReference type="UniPathway" id="UPA00074">
    <property type="reaction ID" value="UER00125"/>
</dbReference>
<dbReference type="FunFam" id="3.90.600.10:FF:000001">
    <property type="entry name" value="Trifunctional purine biosynthetic protein adenosine-3"/>
    <property type="match status" value="1"/>
</dbReference>
<dbReference type="RefSeq" id="WP_191154446.1">
    <property type="nucleotide sequence ID" value="NZ_JACWUN010000005.1"/>
</dbReference>
<dbReference type="GO" id="GO:0005524">
    <property type="term" value="F:ATP binding"/>
    <property type="evidence" value="ECO:0007669"/>
    <property type="project" value="UniProtKB-UniRule"/>
</dbReference>
<dbReference type="GO" id="GO:0006189">
    <property type="term" value="P:'de novo' IMP biosynthetic process"/>
    <property type="evidence" value="ECO:0007669"/>
    <property type="project" value="UniProtKB-UniRule"/>
</dbReference>
<sequence length="431" mass="45897">MNILVVGGGGREHALVWKIAQSPLVEKIYCAPGNPGIAQLADCVHIDADDIEGLCEFAQAEQIDLTVVGPEIPLTLGIVDHFQAAGLAIFGPTQKAAQIEGSKRFSKELMERYQIPTAAYRSFTDHGEAVAYVKAQGTPIVIKANGLAAGKGVVVAMDEEQALAALDDMMLGQVFGDAGRCIVIEEFMAGEEASFFAFTDGTSILPLASSQDHKRVYDQDQGPNTGGMGAYSPAPVVTAELHQEIVDTIVRPTIVGMANDGCPYSGILYVGLMIKDGRPRVVEYNARFGDPEAQPLLMRMKSDMVPILKACAMGELSDQTIEWHDKAAVCVVMASGGYPADYAKGLPLTGLEDAAALEDVMVFHAGTALEQGKIVNRGGRVLGVTGLGSTVAEAISNAYRAVEKIHWDKVHYRRDIGARALQHAASAGEKK</sequence>
<evidence type="ECO:0000313" key="20">
    <source>
        <dbReference type="EMBL" id="MBD1400170.1"/>
    </source>
</evidence>
<reference evidence="20" key="1">
    <citation type="submission" date="2020-09" db="EMBL/GenBank/DDBJ databases">
        <title>Pelobacter alkaliphilus sp. nov., a novel anaerobic arsenate-reducing bacterium from terrestrial mud volcano.</title>
        <authorList>
            <person name="Khomyakova M.A."/>
            <person name="Merkel A.Y."/>
            <person name="Slobodkin A.I."/>
        </authorList>
    </citation>
    <scope>NUCLEOTIDE SEQUENCE</scope>
    <source>
        <strain evidence="20">M08fum</strain>
    </source>
</reference>
<name>A0A8J6UI32_9BACT</name>
<evidence type="ECO:0000256" key="9">
    <source>
        <dbReference type="ARBA" id="ARBA00022755"/>
    </source>
</evidence>
<evidence type="ECO:0000256" key="6">
    <source>
        <dbReference type="ARBA" id="ARBA00022598"/>
    </source>
</evidence>
<evidence type="ECO:0000256" key="4">
    <source>
        <dbReference type="ARBA" id="ARBA00013255"/>
    </source>
</evidence>
<evidence type="ECO:0000256" key="7">
    <source>
        <dbReference type="ARBA" id="ARBA00022723"/>
    </source>
</evidence>
<dbReference type="GO" id="GO:0004637">
    <property type="term" value="F:phosphoribosylamine-glycine ligase activity"/>
    <property type="evidence" value="ECO:0007669"/>
    <property type="project" value="UniProtKB-UniRule"/>
</dbReference>
<evidence type="ECO:0000256" key="10">
    <source>
        <dbReference type="ARBA" id="ARBA00022840"/>
    </source>
</evidence>
<dbReference type="FunFam" id="3.30.1490.20:FF:000006">
    <property type="entry name" value="phosphoribosylamine--glycine ligase, chloroplastic-like"/>
    <property type="match status" value="1"/>
</dbReference>
<keyword evidence="21" id="KW-1185">Reference proteome</keyword>
<dbReference type="FunFam" id="3.40.50.20:FF:000006">
    <property type="entry name" value="Phosphoribosylamine--glycine ligase, chloroplastic"/>
    <property type="match status" value="1"/>
</dbReference>
<evidence type="ECO:0000256" key="8">
    <source>
        <dbReference type="ARBA" id="ARBA00022741"/>
    </source>
</evidence>
<keyword evidence="7" id="KW-0479">Metal-binding</keyword>
<dbReference type="InterPro" id="IPR020560">
    <property type="entry name" value="PRibGlycinamide_synth_C-dom"/>
</dbReference>
<evidence type="ECO:0000256" key="14">
    <source>
        <dbReference type="ARBA" id="ARBA00042242"/>
    </source>
</evidence>
<dbReference type="InterPro" id="IPR013815">
    <property type="entry name" value="ATP_grasp_subdomain_1"/>
</dbReference>
<keyword evidence="12" id="KW-0464">Manganese</keyword>
<evidence type="ECO:0000256" key="13">
    <source>
        <dbReference type="ARBA" id="ARBA00038345"/>
    </source>
</evidence>
<dbReference type="SUPFAM" id="SSF52440">
    <property type="entry name" value="PreATP-grasp domain"/>
    <property type="match status" value="1"/>
</dbReference>
<dbReference type="Gene3D" id="3.30.470.20">
    <property type="entry name" value="ATP-grasp fold, B domain"/>
    <property type="match status" value="1"/>
</dbReference>
<proteinExistence type="inferred from homology"/>
<evidence type="ECO:0000256" key="11">
    <source>
        <dbReference type="ARBA" id="ARBA00022842"/>
    </source>
</evidence>
<dbReference type="EMBL" id="JACWUN010000005">
    <property type="protein sequence ID" value="MBD1400170.1"/>
    <property type="molecule type" value="Genomic_DNA"/>
</dbReference>
<keyword evidence="11" id="KW-0460">Magnesium</keyword>
<dbReference type="Pfam" id="PF02844">
    <property type="entry name" value="GARS_N"/>
    <property type="match status" value="1"/>
</dbReference>
<evidence type="ECO:0000256" key="5">
    <source>
        <dbReference type="ARBA" id="ARBA00020605"/>
    </source>
</evidence>
<dbReference type="InterPro" id="IPR020559">
    <property type="entry name" value="PRibGlycinamide_synth_CS"/>
</dbReference>
<dbReference type="Proteomes" id="UP000632828">
    <property type="component" value="Unassembled WGS sequence"/>
</dbReference>
<comment type="cofactor">
    <cofactor evidence="1">
        <name>Mn(2+)</name>
        <dbReference type="ChEBI" id="CHEBI:29035"/>
    </cofactor>
</comment>
<dbReference type="Pfam" id="PF02843">
    <property type="entry name" value="GARS_C"/>
    <property type="match status" value="1"/>
</dbReference>
<dbReference type="InterPro" id="IPR037123">
    <property type="entry name" value="PRibGlycinamide_synth_C_sf"/>
</dbReference>
<dbReference type="HAMAP" id="MF_00138">
    <property type="entry name" value="GARS"/>
    <property type="match status" value="1"/>
</dbReference>
<evidence type="ECO:0000256" key="1">
    <source>
        <dbReference type="ARBA" id="ARBA00001936"/>
    </source>
</evidence>
<evidence type="ECO:0000256" key="3">
    <source>
        <dbReference type="ARBA" id="ARBA00005174"/>
    </source>
</evidence>
<evidence type="ECO:0000256" key="18">
    <source>
        <dbReference type="PROSITE-ProRule" id="PRU00409"/>
    </source>
</evidence>
<dbReference type="GO" id="GO:0046872">
    <property type="term" value="F:metal ion binding"/>
    <property type="evidence" value="ECO:0007669"/>
    <property type="project" value="UniProtKB-KW"/>
</dbReference>
<dbReference type="InterPro" id="IPR011054">
    <property type="entry name" value="Rudment_hybrid_motif"/>
</dbReference>
<dbReference type="SUPFAM" id="SSF56059">
    <property type="entry name" value="Glutathione synthetase ATP-binding domain-like"/>
    <property type="match status" value="1"/>
</dbReference>
<dbReference type="FunFam" id="3.30.470.20:FF:000031">
    <property type="entry name" value="Phosphoribosylamine--glycine ligase"/>
    <property type="match status" value="1"/>
</dbReference>
<evidence type="ECO:0000259" key="19">
    <source>
        <dbReference type="PROSITE" id="PS50975"/>
    </source>
</evidence>
<comment type="cofactor">
    <cofactor evidence="2">
        <name>Mg(2+)</name>
        <dbReference type="ChEBI" id="CHEBI:18420"/>
    </cofactor>
</comment>
<comment type="similarity">
    <text evidence="13 17">Belongs to the GARS family.</text>
</comment>
<dbReference type="SMART" id="SM01209">
    <property type="entry name" value="GARS_A"/>
    <property type="match status" value="1"/>
</dbReference>
<dbReference type="SUPFAM" id="SSF51246">
    <property type="entry name" value="Rudiment single hybrid motif"/>
    <property type="match status" value="1"/>
</dbReference>
<evidence type="ECO:0000256" key="15">
    <source>
        <dbReference type="ARBA" id="ARBA00042864"/>
    </source>
</evidence>
<dbReference type="InterPro" id="IPR020561">
    <property type="entry name" value="PRibGlycinamid_synth_ATP-grasp"/>
</dbReference>
<dbReference type="InterPro" id="IPR020562">
    <property type="entry name" value="PRibGlycinamide_synth_N"/>
</dbReference>
<dbReference type="EC" id="6.3.4.13" evidence="4 17"/>
<dbReference type="Pfam" id="PF01071">
    <property type="entry name" value="GARS_A"/>
    <property type="match status" value="1"/>
</dbReference>
<dbReference type="Gene3D" id="3.90.600.10">
    <property type="entry name" value="Phosphoribosylglycinamide synthetase, C-terminal domain"/>
    <property type="match status" value="1"/>
</dbReference>
<evidence type="ECO:0000313" key="21">
    <source>
        <dbReference type="Proteomes" id="UP000632828"/>
    </source>
</evidence>
<gene>
    <name evidence="17 20" type="primary">purD</name>
    <name evidence="20" type="ORF">ICT70_05745</name>
</gene>
<keyword evidence="9 17" id="KW-0658">Purine biosynthesis</keyword>
<dbReference type="Gene3D" id="3.30.1490.20">
    <property type="entry name" value="ATP-grasp fold, A domain"/>
    <property type="match status" value="1"/>
</dbReference>
<comment type="catalytic activity">
    <reaction evidence="17">
        <text>5-phospho-beta-D-ribosylamine + glycine + ATP = N(1)-(5-phospho-beta-D-ribosyl)glycinamide + ADP + phosphate + H(+)</text>
        <dbReference type="Rhea" id="RHEA:17453"/>
        <dbReference type="ChEBI" id="CHEBI:15378"/>
        <dbReference type="ChEBI" id="CHEBI:30616"/>
        <dbReference type="ChEBI" id="CHEBI:43474"/>
        <dbReference type="ChEBI" id="CHEBI:57305"/>
        <dbReference type="ChEBI" id="CHEBI:58681"/>
        <dbReference type="ChEBI" id="CHEBI:143788"/>
        <dbReference type="ChEBI" id="CHEBI:456216"/>
        <dbReference type="EC" id="6.3.4.13"/>
    </reaction>
</comment>
<accession>A0A8J6UI32</accession>
<dbReference type="NCBIfam" id="TIGR00877">
    <property type="entry name" value="purD"/>
    <property type="match status" value="1"/>
</dbReference>
<dbReference type="SMART" id="SM01210">
    <property type="entry name" value="GARS_C"/>
    <property type="match status" value="1"/>
</dbReference>
<keyword evidence="10 18" id="KW-0067">ATP-binding</keyword>
<dbReference type="InterPro" id="IPR011761">
    <property type="entry name" value="ATP-grasp"/>
</dbReference>
<dbReference type="InterPro" id="IPR000115">
    <property type="entry name" value="PRibGlycinamide_synth"/>
</dbReference>
<keyword evidence="6 17" id="KW-0436">Ligase</keyword>
<protein>
    <recommendedName>
        <fullName evidence="5 17">Phosphoribosylamine--glycine ligase</fullName>
        <ecNumber evidence="4 17">6.3.4.13</ecNumber>
    </recommendedName>
    <alternativeName>
        <fullName evidence="16 17">GARS</fullName>
    </alternativeName>
    <alternativeName>
        <fullName evidence="14 17">Glycinamide ribonucleotide synthetase</fullName>
    </alternativeName>
    <alternativeName>
        <fullName evidence="15 17">Phosphoribosylglycinamide synthetase</fullName>
    </alternativeName>
</protein>
<comment type="caution">
    <text evidence="20">The sequence shown here is derived from an EMBL/GenBank/DDBJ whole genome shotgun (WGS) entry which is preliminary data.</text>
</comment>
<dbReference type="AlphaFoldDB" id="A0A8J6UI32"/>
<evidence type="ECO:0000256" key="17">
    <source>
        <dbReference type="HAMAP-Rule" id="MF_00138"/>
    </source>
</evidence>
<organism evidence="20 21">
    <name type="scientific">Pelovirga terrestris</name>
    <dbReference type="NCBI Taxonomy" id="2771352"/>
    <lineage>
        <taxon>Bacteria</taxon>
        <taxon>Pseudomonadati</taxon>
        <taxon>Thermodesulfobacteriota</taxon>
        <taxon>Desulfuromonadia</taxon>
        <taxon>Geobacterales</taxon>
        <taxon>Geobacteraceae</taxon>
        <taxon>Pelovirga</taxon>
    </lineage>
</organism>